<dbReference type="AlphaFoldDB" id="A0AA38WLE8"/>
<keyword evidence="2" id="KW-1185">Reference proteome</keyword>
<name>A0AA38WLE8_9ASTR</name>
<protein>
    <recommendedName>
        <fullName evidence="3">Retrovirus-related Pol polyprotein from transposon TNT 1-94</fullName>
    </recommendedName>
</protein>
<dbReference type="PANTHER" id="PTHR11439:SF483">
    <property type="entry name" value="PEPTIDE SYNTHASE GLIP-LIKE, PUTATIVE (AFU_ORTHOLOGUE AFUA_3G12920)-RELATED"/>
    <property type="match status" value="1"/>
</dbReference>
<gene>
    <name evidence="1" type="ORF">OSB04_016786</name>
</gene>
<dbReference type="CDD" id="cd09272">
    <property type="entry name" value="RNase_HI_RT_Ty1"/>
    <property type="match status" value="1"/>
</dbReference>
<dbReference type="EMBL" id="JARYMX010000004">
    <property type="protein sequence ID" value="KAJ9552741.1"/>
    <property type="molecule type" value="Genomic_DNA"/>
</dbReference>
<evidence type="ECO:0008006" key="3">
    <source>
        <dbReference type="Google" id="ProtNLM"/>
    </source>
</evidence>
<evidence type="ECO:0000313" key="1">
    <source>
        <dbReference type="EMBL" id="KAJ9552741.1"/>
    </source>
</evidence>
<accession>A0AA38WLE8</accession>
<sequence>MSKVPYSSAVGSLCMSWFALDRPNIAHCCFALYGLSGERTLVCREAYFLLPYRGLGLIYRGKDDCYVARYSYSDFLADFDIRKSLTCYVFTVGSALVSWIATLLSSVALSTTEIEYMSLTKAAKGEIWLKGLLDDMGFYQDQAVIFCDGLSAICLAKDQVNHERTKHIDVRYHFLRLKRRVKKTDDNLADALTKPVSFNKFRHCLDLLNIDNWR</sequence>
<evidence type="ECO:0000313" key="2">
    <source>
        <dbReference type="Proteomes" id="UP001172457"/>
    </source>
</evidence>
<dbReference type="PANTHER" id="PTHR11439">
    <property type="entry name" value="GAG-POL-RELATED RETROTRANSPOSON"/>
    <property type="match status" value="1"/>
</dbReference>
<reference evidence="1" key="1">
    <citation type="submission" date="2023-03" db="EMBL/GenBank/DDBJ databases">
        <title>Chromosome-scale reference genome and RAD-based genetic map of yellow starthistle (Centaurea solstitialis) reveal putative structural variation and QTLs associated with invader traits.</title>
        <authorList>
            <person name="Reatini B."/>
            <person name="Cang F.A."/>
            <person name="Jiang Q."/>
            <person name="Mckibben M.T.W."/>
            <person name="Barker M.S."/>
            <person name="Rieseberg L.H."/>
            <person name="Dlugosch K.M."/>
        </authorList>
    </citation>
    <scope>NUCLEOTIDE SEQUENCE</scope>
    <source>
        <strain evidence="1">CAN-66</strain>
        <tissue evidence="1">Leaf</tissue>
    </source>
</reference>
<proteinExistence type="predicted"/>
<organism evidence="1 2">
    <name type="scientific">Centaurea solstitialis</name>
    <name type="common">yellow star-thistle</name>
    <dbReference type="NCBI Taxonomy" id="347529"/>
    <lineage>
        <taxon>Eukaryota</taxon>
        <taxon>Viridiplantae</taxon>
        <taxon>Streptophyta</taxon>
        <taxon>Embryophyta</taxon>
        <taxon>Tracheophyta</taxon>
        <taxon>Spermatophyta</taxon>
        <taxon>Magnoliopsida</taxon>
        <taxon>eudicotyledons</taxon>
        <taxon>Gunneridae</taxon>
        <taxon>Pentapetalae</taxon>
        <taxon>asterids</taxon>
        <taxon>campanulids</taxon>
        <taxon>Asterales</taxon>
        <taxon>Asteraceae</taxon>
        <taxon>Carduoideae</taxon>
        <taxon>Cardueae</taxon>
        <taxon>Centaureinae</taxon>
        <taxon>Centaurea</taxon>
    </lineage>
</organism>
<comment type="caution">
    <text evidence="1">The sequence shown here is derived from an EMBL/GenBank/DDBJ whole genome shotgun (WGS) entry which is preliminary data.</text>
</comment>
<dbReference type="Proteomes" id="UP001172457">
    <property type="component" value="Chromosome 4"/>
</dbReference>